<feature type="domain" description="Glycine transporter" evidence="8">
    <location>
        <begin position="118"/>
        <end position="190"/>
    </location>
</feature>
<proteinExistence type="inferred from homology"/>
<dbReference type="InterPro" id="IPR005115">
    <property type="entry name" value="Gly_transporter"/>
</dbReference>
<evidence type="ECO:0000259" key="8">
    <source>
        <dbReference type="Pfam" id="PF03458"/>
    </source>
</evidence>
<feature type="transmembrane region" description="Helical" evidence="7">
    <location>
        <begin position="84"/>
        <end position="105"/>
    </location>
</feature>
<organism evidence="9 10">
    <name type="scientific">Pontibacter amylolyticus</name>
    <dbReference type="NCBI Taxonomy" id="1424080"/>
    <lineage>
        <taxon>Bacteria</taxon>
        <taxon>Pseudomonadati</taxon>
        <taxon>Bacteroidota</taxon>
        <taxon>Cytophagia</taxon>
        <taxon>Cytophagales</taxon>
        <taxon>Hymenobacteraceae</taxon>
        <taxon>Pontibacter</taxon>
    </lineage>
</organism>
<evidence type="ECO:0000256" key="6">
    <source>
        <dbReference type="ARBA" id="ARBA00023136"/>
    </source>
</evidence>
<feature type="transmembrane region" description="Helical" evidence="7">
    <location>
        <begin position="199"/>
        <end position="220"/>
    </location>
</feature>
<keyword evidence="10" id="KW-1185">Reference proteome</keyword>
<dbReference type="EMBL" id="BMFP01000005">
    <property type="protein sequence ID" value="GGG23050.1"/>
    <property type="molecule type" value="Genomic_DNA"/>
</dbReference>
<name>A0ABQ1WD24_9BACT</name>
<evidence type="ECO:0000256" key="2">
    <source>
        <dbReference type="ARBA" id="ARBA00008193"/>
    </source>
</evidence>
<comment type="subcellular location">
    <subcellularLocation>
        <location evidence="1">Cell membrane</location>
        <topology evidence="1">Multi-pass membrane protein</topology>
    </subcellularLocation>
</comment>
<evidence type="ECO:0000256" key="1">
    <source>
        <dbReference type="ARBA" id="ARBA00004651"/>
    </source>
</evidence>
<evidence type="ECO:0000256" key="3">
    <source>
        <dbReference type="ARBA" id="ARBA00022475"/>
    </source>
</evidence>
<feature type="transmembrane region" description="Helical" evidence="7">
    <location>
        <begin position="30"/>
        <end position="51"/>
    </location>
</feature>
<keyword evidence="4 7" id="KW-0812">Transmembrane</keyword>
<reference evidence="10" key="1">
    <citation type="journal article" date="2019" name="Int. J. Syst. Evol. Microbiol.">
        <title>The Global Catalogue of Microorganisms (GCM) 10K type strain sequencing project: providing services to taxonomists for standard genome sequencing and annotation.</title>
        <authorList>
            <consortium name="The Broad Institute Genomics Platform"/>
            <consortium name="The Broad Institute Genome Sequencing Center for Infectious Disease"/>
            <person name="Wu L."/>
            <person name="Ma J."/>
        </authorList>
    </citation>
    <scope>NUCLEOTIDE SEQUENCE [LARGE SCALE GENOMIC DNA]</scope>
    <source>
        <strain evidence="10">CGMCC 1.12749</strain>
    </source>
</reference>
<comment type="caution">
    <text evidence="9">The sequence shown here is derived from an EMBL/GenBank/DDBJ whole genome shotgun (WGS) entry which is preliminary data.</text>
</comment>
<feature type="domain" description="Glycine transporter" evidence="8">
    <location>
        <begin position="33"/>
        <end position="106"/>
    </location>
</feature>
<evidence type="ECO:0000256" key="5">
    <source>
        <dbReference type="ARBA" id="ARBA00022989"/>
    </source>
</evidence>
<evidence type="ECO:0000256" key="4">
    <source>
        <dbReference type="ARBA" id="ARBA00022692"/>
    </source>
</evidence>
<dbReference type="PANTHER" id="PTHR30506">
    <property type="entry name" value="INNER MEMBRANE PROTEIN"/>
    <property type="match status" value="1"/>
</dbReference>
<keyword evidence="3" id="KW-1003">Cell membrane</keyword>
<protein>
    <submittedName>
        <fullName evidence="9">Membrane protein</fullName>
    </submittedName>
</protein>
<evidence type="ECO:0000256" key="7">
    <source>
        <dbReference type="SAM" id="Phobius"/>
    </source>
</evidence>
<evidence type="ECO:0000313" key="9">
    <source>
        <dbReference type="EMBL" id="GGG23050.1"/>
    </source>
</evidence>
<dbReference type="Pfam" id="PF03458">
    <property type="entry name" value="Gly_transporter"/>
    <property type="match status" value="2"/>
</dbReference>
<feature type="transmembrane region" description="Helical" evidence="7">
    <location>
        <begin position="140"/>
        <end position="163"/>
    </location>
</feature>
<keyword evidence="6 7" id="KW-0472">Membrane</keyword>
<keyword evidence="5 7" id="KW-1133">Transmembrane helix</keyword>
<comment type="similarity">
    <text evidence="2">Belongs to the UPF0126 family.</text>
</comment>
<dbReference type="PANTHER" id="PTHR30506:SF3">
    <property type="entry name" value="UPF0126 INNER MEMBRANE PROTEIN YADS-RELATED"/>
    <property type="match status" value="1"/>
</dbReference>
<gene>
    <name evidence="9" type="ORF">GCM10011323_28730</name>
</gene>
<evidence type="ECO:0000313" key="10">
    <source>
        <dbReference type="Proteomes" id="UP000634043"/>
    </source>
</evidence>
<feature type="transmembrane region" description="Helical" evidence="7">
    <location>
        <begin position="175"/>
        <end position="193"/>
    </location>
</feature>
<feature type="transmembrane region" description="Helical" evidence="7">
    <location>
        <begin position="58"/>
        <end position="78"/>
    </location>
</feature>
<feature type="transmembrane region" description="Helical" evidence="7">
    <location>
        <begin position="117"/>
        <end position="134"/>
    </location>
</feature>
<sequence>MSLNVPVSPRQSDRINRAGKNMIELSAQGFTTFLDLLGTFAFAVSGIRWAANKQFDWFGAYVIGLVTAIGGGTTRDLLLNVPPFWMQNASYLIVTGIALLATIVFRNQLFRWGRALFLFDSIGLGLFTVVGIGKSLEAGLPFWVCIMMGAITGTVGGVIRDVLLNEMPLLFRKDIYALACIVGGIVYMISYQYDLSISITELLAALTVILIRIVAVRYHIQLPFLNPIDSERGGRNKKE</sequence>
<dbReference type="Proteomes" id="UP000634043">
    <property type="component" value="Unassembled WGS sequence"/>
</dbReference>
<accession>A0ABQ1WD24</accession>